<evidence type="ECO:0000313" key="3">
    <source>
        <dbReference type="Proteomes" id="UP000036902"/>
    </source>
</evidence>
<feature type="compositionally biased region" description="Low complexity" evidence="1">
    <location>
        <begin position="699"/>
        <end position="712"/>
    </location>
</feature>
<dbReference type="EMBL" id="CP014646">
    <property type="protein sequence ID" value="AMO36625.1"/>
    <property type="molecule type" value="Genomic_DNA"/>
</dbReference>
<dbReference type="KEGG" id="thu:AC731_006520"/>
<protein>
    <recommendedName>
        <fullName evidence="4">Portal protein</fullName>
    </recommendedName>
</protein>
<evidence type="ECO:0008006" key="4">
    <source>
        <dbReference type="Google" id="ProtNLM"/>
    </source>
</evidence>
<name>A0A127K3U3_9RHOO</name>
<feature type="region of interest" description="Disordered" evidence="1">
    <location>
        <begin position="1"/>
        <end position="20"/>
    </location>
</feature>
<dbReference type="RefSeq" id="WP_062450067.1">
    <property type="nucleotide sequence ID" value="NZ_CP014646.1"/>
</dbReference>
<organism evidence="2 3">
    <name type="scientific">Thauera humireducens</name>
    <dbReference type="NCBI Taxonomy" id="1134435"/>
    <lineage>
        <taxon>Bacteria</taxon>
        <taxon>Pseudomonadati</taxon>
        <taxon>Pseudomonadota</taxon>
        <taxon>Betaproteobacteria</taxon>
        <taxon>Rhodocyclales</taxon>
        <taxon>Zoogloeaceae</taxon>
        <taxon>Thauera</taxon>
    </lineage>
</organism>
<keyword evidence="3" id="KW-1185">Reference proteome</keyword>
<sequence>MLAEQTHTTDETELQPADAPITVDEFAQFVREAINQQPWRANADKEADYADGNQLDSELLQRQKMLGIPPAKENIIGPAIRAVCGYEAKTRTDWRVTPDGDPQGQDVADALNYRLNQAERHSRADRALSDAFRSAATVGIGWVEVTRASNALQFPYKCRAVHRNEIWWDMQSVEPDLEDARWLFRRRWVDRQRAARMFPEHATIIMHSADKWIADLAGEMLEGGQSTGLAQAIDAERAWTVQEDNWYNDENQQVCLTELWYRRWAEVTILRAHTGRAVEYDPSNPAHDAMLHAGRGVLERQIIPKMRRAYFMGPHCLHDGPTPHPHQHFPYVPVWGNREDMTGIPYGLVRDMLFPQDNLNASISKLRWGMSATRIERTKGAVAMTDEVFRRMAARVDADITLDADHMARPGARFEVKRDFQLNAQQFDLMNDSRRAMERVSGITAAFQGQKGTAASGIQEQTQLEQSQVAVADLMDNFKEARRMVGELLMSLIITDMGKAEQTIVIEGDTLNPPRTVVLNHPEIDPDTGIQYLSNDVQRTRLMVALEDVPSSSSFRAQQLAALSESVKSLPQKLQTVVMPFMIDLMDLPRKDQIVQAIRQATAQADPEQLREQIKRELMFELKERELAIKESESEAKIKKLMAEAVQTGVQAAFSAMQAGAQVAHMPQIAPIADVVMQGAGYKRPNPMGDDPNFPQPTAPAVAEQAQAAPEVRQNTSPTFPPVPDDGASPMQGIETPETADNLPEGAEA</sequence>
<reference evidence="3" key="1">
    <citation type="submission" date="2016-03" db="EMBL/GenBank/DDBJ databases">
        <authorList>
            <person name="Ma C."/>
            <person name="Zhou S."/>
            <person name="Yang G."/>
        </authorList>
    </citation>
    <scope>NUCLEOTIDE SEQUENCE [LARGE SCALE GENOMIC DNA]</scope>
    <source>
        <strain evidence="3">SgZ-1</strain>
    </source>
</reference>
<dbReference type="Pfam" id="PF16510">
    <property type="entry name" value="P22_portal"/>
    <property type="match status" value="1"/>
</dbReference>
<proteinExistence type="predicted"/>
<dbReference type="InterPro" id="IPR032427">
    <property type="entry name" value="P22_portal"/>
</dbReference>
<feature type="region of interest" description="Disordered" evidence="1">
    <location>
        <begin position="681"/>
        <end position="749"/>
    </location>
</feature>
<evidence type="ECO:0000256" key="1">
    <source>
        <dbReference type="SAM" id="MobiDB-lite"/>
    </source>
</evidence>
<accession>A0A127K3U3</accession>
<evidence type="ECO:0000313" key="2">
    <source>
        <dbReference type="EMBL" id="AMO36625.1"/>
    </source>
</evidence>
<dbReference type="AlphaFoldDB" id="A0A127K3U3"/>
<dbReference type="STRING" id="1134435.AC731_006520"/>
<dbReference type="Proteomes" id="UP000036902">
    <property type="component" value="Chromosome"/>
</dbReference>
<gene>
    <name evidence="2" type="ORF">AC731_006520</name>
</gene>